<feature type="coiled-coil region" evidence="1">
    <location>
        <begin position="341"/>
        <end position="368"/>
    </location>
</feature>
<feature type="region of interest" description="Disordered" evidence="2">
    <location>
        <begin position="128"/>
        <end position="195"/>
    </location>
</feature>
<name>A0A8H7APK4_9EURO</name>
<dbReference type="OrthoDB" id="5427526at2759"/>
<dbReference type="EMBL" id="JAACFV010000027">
    <property type="protein sequence ID" value="KAF7510741.1"/>
    <property type="molecule type" value="Genomic_DNA"/>
</dbReference>
<dbReference type="AlphaFoldDB" id="A0A8H7APK4"/>
<gene>
    <name evidence="3" type="ORF">GJ744_006107</name>
</gene>
<comment type="caution">
    <text evidence="3">The sequence shown here is derived from an EMBL/GenBank/DDBJ whole genome shotgun (WGS) entry which is preliminary data.</text>
</comment>
<keyword evidence="1" id="KW-0175">Coiled coil</keyword>
<dbReference type="Proteomes" id="UP000606974">
    <property type="component" value="Unassembled WGS sequence"/>
</dbReference>
<feature type="compositionally biased region" description="Low complexity" evidence="2">
    <location>
        <begin position="1"/>
        <end position="13"/>
    </location>
</feature>
<protein>
    <submittedName>
        <fullName evidence="3">Uncharacterized protein</fullName>
    </submittedName>
</protein>
<evidence type="ECO:0000313" key="4">
    <source>
        <dbReference type="Proteomes" id="UP000606974"/>
    </source>
</evidence>
<evidence type="ECO:0000256" key="2">
    <source>
        <dbReference type="SAM" id="MobiDB-lite"/>
    </source>
</evidence>
<feature type="compositionally biased region" description="Low complexity" evidence="2">
    <location>
        <begin position="25"/>
        <end position="52"/>
    </location>
</feature>
<proteinExistence type="predicted"/>
<organism evidence="3 4">
    <name type="scientific">Endocarpon pusillum</name>
    <dbReference type="NCBI Taxonomy" id="364733"/>
    <lineage>
        <taxon>Eukaryota</taxon>
        <taxon>Fungi</taxon>
        <taxon>Dikarya</taxon>
        <taxon>Ascomycota</taxon>
        <taxon>Pezizomycotina</taxon>
        <taxon>Eurotiomycetes</taxon>
        <taxon>Chaetothyriomycetidae</taxon>
        <taxon>Verrucariales</taxon>
        <taxon>Verrucariaceae</taxon>
        <taxon>Endocarpon</taxon>
    </lineage>
</organism>
<evidence type="ECO:0000256" key="1">
    <source>
        <dbReference type="SAM" id="Coils"/>
    </source>
</evidence>
<feature type="region of interest" description="Disordered" evidence="2">
    <location>
        <begin position="1"/>
        <end position="69"/>
    </location>
</feature>
<sequence>MPSIPSSPVSPSRTRQRRSFNVDLASSASSNQYYASNGTNSSRRSSRTSQTSIPYFPTTPRHSLGKRDSASLSIASDGLYGELGEGVDMDNLADELADAWDENGEEEPGSSFLDGLREGSAEPLSLHDEIYNGNNVGSPEFRSVRSPTTPLRKPVVDDPLGSPTRSAGNIRRSTSRQHREDGSQCNGSNYADDSDLEEAEDIPIALARQMTNIEALARQCLNDESVSEAGGVVLRTTVALQDLGPQSSIENGVTRMTTAYTSIASHRTQKTREIYSVAHSLLLDRYPDLAEEDIGGLIAELDVLLEYLQLPSGPSPLQSLHSLIAGTADLAHSLRSLTDMIQESKQAASAASRRLKNAKDVVMELQQEEEAREEGIRYLEKGDWDRRIRDREARCLCGDVVAGFETTFDAWRYRLFGTLSTEGTPA</sequence>
<reference evidence="3" key="1">
    <citation type="submission" date="2020-02" db="EMBL/GenBank/DDBJ databases">
        <authorList>
            <person name="Palmer J.M."/>
        </authorList>
    </citation>
    <scope>NUCLEOTIDE SEQUENCE</scope>
    <source>
        <strain evidence="3">EPUS1.4</strain>
        <tissue evidence="3">Thallus</tissue>
    </source>
</reference>
<keyword evidence="4" id="KW-1185">Reference proteome</keyword>
<evidence type="ECO:0000313" key="3">
    <source>
        <dbReference type="EMBL" id="KAF7510741.1"/>
    </source>
</evidence>
<accession>A0A8H7APK4</accession>